<protein>
    <submittedName>
        <fullName evidence="3">Uncharacterized protein</fullName>
    </submittedName>
</protein>
<evidence type="ECO:0000313" key="4">
    <source>
        <dbReference type="Proteomes" id="UP000249056"/>
    </source>
</evidence>
<reference evidence="3 4" key="1">
    <citation type="submission" date="2018-06" db="EMBL/GenBank/DDBJ databases">
        <title>Genome Sequence of the Brown Rot Fungal Pathogen Monilinia fructigena.</title>
        <authorList>
            <person name="Landi L."/>
            <person name="De Miccolis Angelini R.M."/>
            <person name="Pollastro S."/>
            <person name="Abate D."/>
            <person name="Faretra F."/>
            <person name="Romanazzi G."/>
        </authorList>
    </citation>
    <scope>NUCLEOTIDE SEQUENCE [LARGE SCALE GENOMIC DNA]</scope>
    <source>
        <strain evidence="3 4">Mfrg269</strain>
    </source>
</reference>
<proteinExistence type="predicted"/>
<evidence type="ECO:0000313" key="3">
    <source>
        <dbReference type="EMBL" id="RAL61015.1"/>
    </source>
</evidence>
<dbReference type="OrthoDB" id="3357002at2759"/>
<evidence type="ECO:0000256" key="1">
    <source>
        <dbReference type="SAM" id="MobiDB-lite"/>
    </source>
</evidence>
<feature type="transmembrane region" description="Helical" evidence="2">
    <location>
        <begin position="31"/>
        <end position="53"/>
    </location>
</feature>
<comment type="caution">
    <text evidence="3">The sequence shown here is derived from an EMBL/GenBank/DDBJ whole genome shotgun (WGS) entry which is preliminary data.</text>
</comment>
<sequence>MASNDTIMSPPYPPKYAGIGLTPTNDVDTPITAPVFMILFLIAAIIHMTILQINFRRGQKFLMSGMALVSPSPASSPASEGGLGGMPVKGGRRREAGQVGVDEGMEGRVERVGCGGEDVVFVEGDAVTVVNSNASGGVAPEAVASREDVDVEKGRN</sequence>
<organism evidence="3 4">
    <name type="scientific">Monilinia fructigena</name>
    <dbReference type="NCBI Taxonomy" id="38457"/>
    <lineage>
        <taxon>Eukaryota</taxon>
        <taxon>Fungi</taxon>
        <taxon>Dikarya</taxon>
        <taxon>Ascomycota</taxon>
        <taxon>Pezizomycotina</taxon>
        <taxon>Leotiomycetes</taxon>
        <taxon>Helotiales</taxon>
        <taxon>Sclerotiniaceae</taxon>
        <taxon>Monilinia</taxon>
    </lineage>
</organism>
<name>A0A395IL59_9HELO</name>
<dbReference type="PANTHER" id="PTHR35184">
    <property type="entry name" value="YALI0C10208P"/>
    <property type="match status" value="1"/>
</dbReference>
<accession>A0A395IL59</accession>
<keyword evidence="4" id="KW-1185">Reference proteome</keyword>
<keyword evidence="2" id="KW-0472">Membrane</keyword>
<evidence type="ECO:0000256" key="2">
    <source>
        <dbReference type="SAM" id="Phobius"/>
    </source>
</evidence>
<feature type="region of interest" description="Disordered" evidence="1">
    <location>
        <begin position="71"/>
        <end position="104"/>
    </location>
</feature>
<gene>
    <name evidence="3" type="ORF">DID88_010111</name>
</gene>
<dbReference type="EMBL" id="QKRW01000035">
    <property type="protein sequence ID" value="RAL61015.1"/>
    <property type="molecule type" value="Genomic_DNA"/>
</dbReference>
<dbReference type="AlphaFoldDB" id="A0A395IL59"/>
<keyword evidence="2" id="KW-0812">Transmembrane</keyword>
<dbReference type="Proteomes" id="UP000249056">
    <property type="component" value="Unassembled WGS sequence"/>
</dbReference>
<dbReference type="PANTHER" id="PTHR35184:SF1">
    <property type="entry name" value="INTEGRAL MEMBRANE PROTEIN"/>
    <property type="match status" value="1"/>
</dbReference>
<keyword evidence="2" id="KW-1133">Transmembrane helix</keyword>